<name>A0A2U1TNX6_9GAMM</name>
<proteinExistence type="predicted"/>
<evidence type="ECO:0000313" key="3">
    <source>
        <dbReference type="Proteomes" id="UP000245138"/>
    </source>
</evidence>
<reference evidence="2 3" key="1">
    <citation type="submission" date="2018-04" db="EMBL/GenBank/DDBJ databases">
        <title>Brenneria corticis sp.nov.</title>
        <authorList>
            <person name="Li Y."/>
        </authorList>
    </citation>
    <scope>NUCLEOTIDE SEQUENCE [LARGE SCALE GENOMIC DNA]</scope>
    <source>
        <strain evidence="2 3">LMG 27715</strain>
    </source>
</reference>
<accession>A0A2U1TNX6</accession>
<gene>
    <name evidence="2" type="ORF">B4923_14520</name>
</gene>
<keyword evidence="3" id="KW-1185">Reference proteome</keyword>
<dbReference type="EMBL" id="QDKJ01000011">
    <property type="protein sequence ID" value="PWC11107.1"/>
    <property type="molecule type" value="Genomic_DNA"/>
</dbReference>
<evidence type="ECO:0000313" key="2">
    <source>
        <dbReference type="EMBL" id="PWC11107.1"/>
    </source>
</evidence>
<protein>
    <submittedName>
        <fullName evidence="2">Uncharacterized protein</fullName>
    </submittedName>
</protein>
<dbReference type="OrthoDB" id="3690818at2"/>
<organism evidence="2 3">
    <name type="scientific">Brenneria roseae subsp. americana</name>
    <dbReference type="NCBI Taxonomy" id="1508507"/>
    <lineage>
        <taxon>Bacteria</taxon>
        <taxon>Pseudomonadati</taxon>
        <taxon>Pseudomonadota</taxon>
        <taxon>Gammaproteobacteria</taxon>
        <taxon>Enterobacterales</taxon>
        <taxon>Pectobacteriaceae</taxon>
        <taxon>Brenneria</taxon>
    </lineage>
</organism>
<feature type="region of interest" description="Disordered" evidence="1">
    <location>
        <begin position="47"/>
        <end position="68"/>
    </location>
</feature>
<feature type="compositionally biased region" description="Basic and acidic residues" evidence="1">
    <location>
        <begin position="52"/>
        <end position="61"/>
    </location>
</feature>
<sequence>MLVLAISRMGVATMAIGLLSTYRQIGIGAPVRLVLLRNAQGLTPVRKSSAPKTREMIKEQGDIVPIEP</sequence>
<dbReference type="AlphaFoldDB" id="A0A2U1TNX6"/>
<dbReference type="Proteomes" id="UP000245138">
    <property type="component" value="Unassembled WGS sequence"/>
</dbReference>
<dbReference type="RefSeq" id="WP_109055079.1">
    <property type="nucleotide sequence ID" value="NZ_QDKJ01000011.1"/>
</dbReference>
<comment type="caution">
    <text evidence="2">The sequence shown here is derived from an EMBL/GenBank/DDBJ whole genome shotgun (WGS) entry which is preliminary data.</text>
</comment>
<evidence type="ECO:0000256" key="1">
    <source>
        <dbReference type="SAM" id="MobiDB-lite"/>
    </source>
</evidence>